<accession>A0A7N9C8N7</accession>
<protein>
    <submittedName>
        <fullName evidence="1">Uncharacterized protein</fullName>
    </submittedName>
</protein>
<evidence type="ECO:0000313" key="2">
    <source>
        <dbReference type="Proteomes" id="UP000233100"/>
    </source>
</evidence>
<evidence type="ECO:0000313" key="1">
    <source>
        <dbReference type="Ensembl" id="ENSMFAP00000046932.1"/>
    </source>
</evidence>
<name>A0A7N9C8N7_MACFA</name>
<dbReference type="Proteomes" id="UP000233100">
    <property type="component" value="Chromosome 3"/>
</dbReference>
<keyword evidence="2" id="KW-1185">Reference proteome</keyword>
<organism evidence="1 2">
    <name type="scientific">Macaca fascicularis</name>
    <name type="common">Crab-eating macaque</name>
    <name type="synonym">Cynomolgus monkey</name>
    <dbReference type="NCBI Taxonomy" id="9541"/>
    <lineage>
        <taxon>Eukaryota</taxon>
        <taxon>Metazoa</taxon>
        <taxon>Chordata</taxon>
        <taxon>Craniata</taxon>
        <taxon>Vertebrata</taxon>
        <taxon>Euteleostomi</taxon>
        <taxon>Mammalia</taxon>
        <taxon>Eutheria</taxon>
        <taxon>Euarchontoglires</taxon>
        <taxon>Primates</taxon>
        <taxon>Haplorrhini</taxon>
        <taxon>Catarrhini</taxon>
        <taxon>Cercopithecidae</taxon>
        <taxon>Cercopithecinae</taxon>
        <taxon>Macaca</taxon>
    </lineage>
</organism>
<dbReference type="Ensembl" id="ENSMFAT00000092004.1">
    <property type="protein sequence ID" value="ENSMFAP00000046932.1"/>
    <property type="gene ID" value="ENSMFAG00000059642.1"/>
</dbReference>
<proteinExistence type="predicted"/>
<dbReference type="GeneTree" id="ENSGT01120000271815"/>
<reference evidence="1" key="3">
    <citation type="submission" date="2025-09" db="UniProtKB">
        <authorList>
            <consortium name="Ensembl"/>
        </authorList>
    </citation>
    <scope>IDENTIFICATION</scope>
</reference>
<reference evidence="1" key="2">
    <citation type="submission" date="2025-08" db="UniProtKB">
        <authorList>
            <consortium name="Ensembl"/>
        </authorList>
    </citation>
    <scope>IDENTIFICATION</scope>
</reference>
<dbReference type="AlphaFoldDB" id="A0A7N9C8N7"/>
<reference evidence="1 2" key="1">
    <citation type="submission" date="2013-03" db="EMBL/GenBank/DDBJ databases">
        <authorList>
            <person name="Warren W."/>
            <person name="Wilson R.K."/>
        </authorList>
    </citation>
    <scope>NUCLEOTIDE SEQUENCE</scope>
</reference>
<dbReference type="PANTHER" id="PTHR12138">
    <property type="entry name" value="PRIMATE-EXPANDED PROTEIN FAMILY"/>
    <property type="match status" value="1"/>
</dbReference>
<dbReference type="PANTHER" id="PTHR12138:SF161">
    <property type="entry name" value="SECRETED PROTEIN"/>
    <property type="match status" value="1"/>
</dbReference>
<dbReference type="PRINTS" id="PR02045">
    <property type="entry name" value="F138DOMAIN"/>
</dbReference>
<sequence>MTSNYYYYYLRGSLAVTQAGVQWPDLSHCNLCLLGSSNSPASTSQVAGITGAHHHAQLIFVFLVETGFHCVGQAGLKLLTSRSARLGLPKGWNYNHEPPCLADIKL</sequence>